<dbReference type="Proteomes" id="UP000314294">
    <property type="component" value="Unassembled WGS sequence"/>
</dbReference>
<reference evidence="2 3" key="1">
    <citation type="submission" date="2019-03" db="EMBL/GenBank/DDBJ databases">
        <title>First draft genome of Liparis tanakae, snailfish: a comprehensive survey of snailfish specific genes.</title>
        <authorList>
            <person name="Kim W."/>
            <person name="Song I."/>
            <person name="Jeong J.-H."/>
            <person name="Kim D."/>
            <person name="Kim S."/>
            <person name="Ryu S."/>
            <person name="Song J.Y."/>
            <person name="Lee S.K."/>
        </authorList>
    </citation>
    <scope>NUCLEOTIDE SEQUENCE [LARGE SCALE GENOMIC DNA]</scope>
    <source>
        <tissue evidence="2">Muscle</tissue>
    </source>
</reference>
<evidence type="ECO:0000256" key="1">
    <source>
        <dbReference type="SAM" id="MobiDB-lite"/>
    </source>
</evidence>
<protein>
    <submittedName>
        <fullName evidence="2">Uncharacterized protein</fullName>
    </submittedName>
</protein>
<accession>A0A4Z2J811</accession>
<evidence type="ECO:0000313" key="2">
    <source>
        <dbReference type="EMBL" id="TNN86326.1"/>
    </source>
</evidence>
<evidence type="ECO:0000313" key="3">
    <source>
        <dbReference type="Proteomes" id="UP000314294"/>
    </source>
</evidence>
<gene>
    <name evidence="2" type="ORF">EYF80_003411</name>
</gene>
<dbReference type="AlphaFoldDB" id="A0A4Z2J811"/>
<comment type="caution">
    <text evidence="2">The sequence shown here is derived from an EMBL/GenBank/DDBJ whole genome shotgun (WGS) entry which is preliminary data.</text>
</comment>
<keyword evidence="3" id="KW-1185">Reference proteome</keyword>
<feature type="region of interest" description="Disordered" evidence="1">
    <location>
        <begin position="60"/>
        <end position="153"/>
    </location>
</feature>
<sequence>MNGHENRYQPLLPDRDHSQYCNDAGEREDEAREPVQGPLVDLSEGRDVRQAGKLQSYLHVESSNVPESRSKRCLTEVEHGGRPDEGHEVNPRGERHHAHQDERRVADAAAEHDDAKETGEEDGAACSMAVTHLEEEEEEEEEEERPKETRSRT</sequence>
<feature type="compositionally biased region" description="Basic and acidic residues" evidence="1">
    <location>
        <begin position="1"/>
        <end position="18"/>
    </location>
</feature>
<feature type="compositionally biased region" description="Acidic residues" evidence="1">
    <location>
        <begin position="134"/>
        <end position="143"/>
    </location>
</feature>
<feature type="compositionally biased region" description="Basic and acidic residues" evidence="1">
    <location>
        <begin position="68"/>
        <end position="118"/>
    </location>
</feature>
<dbReference type="EMBL" id="SRLO01000016">
    <property type="protein sequence ID" value="TNN86326.1"/>
    <property type="molecule type" value="Genomic_DNA"/>
</dbReference>
<name>A0A4Z2J811_9TELE</name>
<organism evidence="2 3">
    <name type="scientific">Liparis tanakae</name>
    <name type="common">Tanaka's snailfish</name>
    <dbReference type="NCBI Taxonomy" id="230148"/>
    <lineage>
        <taxon>Eukaryota</taxon>
        <taxon>Metazoa</taxon>
        <taxon>Chordata</taxon>
        <taxon>Craniata</taxon>
        <taxon>Vertebrata</taxon>
        <taxon>Euteleostomi</taxon>
        <taxon>Actinopterygii</taxon>
        <taxon>Neopterygii</taxon>
        <taxon>Teleostei</taxon>
        <taxon>Neoteleostei</taxon>
        <taxon>Acanthomorphata</taxon>
        <taxon>Eupercaria</taxon>
        <taxon>Perciformes</taxon>
        <taxon>Cottioidei</taxon>
        <taxon>Cottales</taxon>
        <taxon>Liparidae</taxon>
        <taxon>Liparis</taxon>
    </lineage>
</organism>
<proteinExistence type="predicted"/>
<feature type="region of interest" description="Disordered" evidence="1">
    <location>
        <begin position="1"/>
        <end position="48"/>
    </location>
</feature>
<feature type="compositionally biased region" description="Basic and acidic residues" evidence="1">
    <location>
        <begin position="144"/>
        <end position="153"/>
    </location>
</feature>